<accession>A0AAU7NTY0</accession>
<dbReference type="RefSeq" id="WP_305906801.1">
    <property type="nucleotide sequence ID" value="NZ_CP157743.1"/>
</dbReference>
<dbReference type="KEGG" id="mech:Q9L42_019060"/>
<dbReference type="InterPro" id="IPR022584">
    <property type="entry name" value="DUF2937"/>
</dbReference>
<dbReference type="Pfam" id="PF11157">
    <property type="entry name" value="DUF2937"/>
    <property type="match status" value="1"/>
</dbReference>
<name>A0AAU7NTY0_9GAMM</name>
<evidence type="ECO:0000313" key="3">
    <source>
        <dbReference type="Proteomes" id="UP001225378"/>
    </source>
</evidence>
<sequence length="172" mass="19234">MLLSQSLKSLLDKLFFAGILLLGMQLPNFVMQYQQNLAARYDESQKQIRPYQQLANRFYAGDIGQLLTAHRHNGVAAIRAEAGILAASIERNDYLHRQLNALQNKPLHRQILRLATDLDFEIAEQVMANYAATIPLNAEALSAGLTLALAFNIAVHLLISALRRIVRIMLTA</sequence>
<feature type="transmembrane region" description="Helical" evidence="1">
    <location>
        <begin position="140"/>
        <end position="159"/>
    </location>
</feature>
<protein>
    <submittedName>
        <fullName evidence="2">DUF2937 family protein</fullName>
    </submittedName>
</protein>
<dbReference type="Proteomes" id="UP001225378">
    <property type="component" value="Chromosome"/>
</dbReference>
<gene>
    <name evidence="2" type="ORF">Q9L42_019060</name>
</gene>
<keyword evidence="1" id="KW-0812">Transmembrane</keyword>
<evidence type="ECO:0000313" key="2">
    <source>
        <dbReference type="EMBL" id="XBS20423.1"/>
    </source>
</evidence>
<organism evidence="2 3">
    <name type="scientific">Methylomarinum roseum</name>
    <dbReference type="NCBI Taxonomy" id="3067653"/>
    <lineage>
        <taxon>Bacteria</taxon>
        <taxon>Pseudomonadati</taxon>
        <taxon>Pseudomonadota</taxon>
        <taxon>Gammaproteobacteria</taxon>
        <taxon>Methylococcales</taxon>
        <taxon>Methylococcaceae</taxon>
        <taxon>Methylomarinum</taxon>
    </lineage>
</organism>
<evidence type="ECO:0000256" key="1">
    <source>
        <dbReference type="SAM" id="Phobius"/>
    </source>
</evidence>
<keyword evidence="1" id="KW-0472">Membrane</keyword>
<keyword evidence="1" id="KW-1133">Transmembrane helix</keyword>
<keyword evidence="3" id="KW-1185">Reference proteome</keyword>
<proteinExistence type="predicted"/>
<dbReference type="EMBL" id="CP157743">
    <property type="protein sequence ID" value="XBS20423.1"/>
    <property type="molecule type" value="Genomic_DNA"/>
</dbReference>
<dbReference type="AlphaFoldDB" id="A0AAU7NTY0"/>
<reference evidence="2 3" key="1">
    <citation type="journal article" date="2024" name="Microbiology">
        <title>Methylomarinum rosea sp. nov., a novel halophilic methanotrophic bacterium from the hypersaline Lake Elton.</title>
        <authorList>
            <person name="Suleimanov R.Z."/>
            <person name="Oshkin I.Y."/>
            <person name="Danilova O.V."/>
            <person name="Suzina N.E."/>
            <person name="Dedysh S.N."/>
        </authorList>
    </citation>
    <scope>NUCLEOTIDE SEQUENCE [LARGE SCALE GENOMIC DNA]</scope>
    <source>
        <strain evidence="2 3">Ch1-1</strain>
    </source>
</reference>